<comment type="caution">
    <text evidence="1">The sequence shown here is derived from an EMBL/GenBank/DDBJ whole genome shotgun (WGS) entry which is preliminary data.</text>
</comment>
<evidence type="ECO:0000313" key="1">
    <source>
        <dbReference type="EMBL" id="RAW02038.1"/>
    </source>
</evidence>
<name>A0A364Y4W5_9BACT</name>
<accession>A0A364Y4W5</accession>
<protein>
    <submittedName>
        <fullName evidence="1">Uncharacterized protein</fullName>
    </submittedName>
</protein>
<gene>
    <name evidence="1" type="ORF">DQQ10_05650</name>
</gene>
<organism evidence="1 2">
    <name type="scientific">Pseudochryseolinea flava</name>
    <dbReference type="NCBI Taxonomy" id="2059302"/>
    <lineage>
        <taxon>Bacteria</taxon>
        <taxon>Pseudomonadati</taxon>
        <taxon>Bacteroidota</taxon>
        <taxon>Cytophagia</taxon>
        <taxon>Cytophagales</taxon>
        <taxon>Fulvivirgaceae</taxon>
        <taxon>Pseudochryseolinea</taxon>
    </lineage>
</organism>
<evidence type="ECO:0000313" key="2">
    <source>
        <dbReference type="Proteomes" id="UP000251889"/>
    </source>
</evidence>
<dbReference type="EMBL" id="QMFY01000002">
    <property type="protein sequence ID" value="RAW02038.1"/>
    <property type="molecule type" value="Genomic_DNA"/>
</dbReference>
<dbReference type="AlphaFoldDB" id="A0A364Y4W5"/>
<keyword evidence="2" id="KW-1185">Reference proteome</keyword>
<sequence>MNQTIIKKSYGKNQRGMAVHVADKGVDIAIENNCMTKIFAQIKICNDERPFARACRKLIRKYSGVRKFAATKM</sequence>
<reference evidence="1 2" key="1">
    <citation type="submission" date="2018-06" db="EMBL/GenBank/DDBJ databases">
        <title>Chryseolinea flavus sp. nov., a member of the phylum Bacteroidetes isolated from soil.</title>
        <authorList>
            <person name="Li Y."/>
            <person name="Wang J."/>
        </authorList>
    </citation>
    <scope>NUCLEOTIDE SEQUENCE [LARGE SCALE GENOMIC DNA]</scope>
    <source>
        <strain evidence="1 2">SDU1-6</strain>
    </source>
</reference>
<proteinExistence type="predicted"/>
<dbReference type="Proteomes" id="UP000251889">
    <property type="component" value="Unassembled WGS sequence"/>
</dbReference>